<gene>
    <name evidence="4" type="ORF">JVW63_07055</name>
</gene>
<keyword evidence="2" id="KW-1133">Transmembrane helix</keyword>
<comment type="similarity">
    <text evidence="1">Belongs to the peptidase S16 family.</text>
</comment>
<comment type="catalytic activity">
    <reaction evidence="1">
        <text>Hydrolysis of proteins in presence of ATP.</text>
        <dbReference type="EC" id="3.4.21.53"/>
    </reaction>
</comment>
<dbReference type="InterPro" id="IPR014721">
    <property type="entry name" value="Ribsml_uS5_D2-typ_fold_subgr"/>
</dbReference>
<dbReference type="Gene3D" id="2.30.42.10">
    <property type="match status" value="1"/>
</dbReference>
<dbReference type="Pfam" id="PF05362">
    <property type="entry name" value="Lon_C"/>
    <property type="match status" value="1"/>
</dbReference>
<dbReference type="SUPFAM" id="SSF50156">
    <property type="entry name" value="PDZ domain-like"/>
    <property type="match status" value="1"/>
</dbReference>
<dbReference type="PROSITE" id="PS51786">
    <property type="entry name" value="LON_PROTEOLYTIC"/>
    <property type="match status" value="1"/>
</dbReference>
<feature type="transmembrane region" description="Helical" evidence="2">
    <location>
        <begin position="12"/>
        <end position="33"/>
    </location>
</feature>
<dbReference type="EC" id="3.4.21.53" evidence="1"/>
<evidence type="ECO:0000259" key="3">
    <source>
        <dbReference type="PROSITE" id="PS51786"/>
    </source>
</evidence>
<dbReference type="PANTHER" id="PTHR10046">
    <property type="entry name" value="ATP DEPENDENT LON PROTEASE FAMILY MEMBER"/>
    <property type="match status" value="1"/>
</dbReference>
<accession>A0ABS2TIT2</accession>
<feature type="domain" description="Lon proteolytic" evidence="3">
    <location>
        <begin position="252"/>
        <end position="351"/>
    </location>
</feature>
<dbReference type="Gene3D" id="3.30.230.10">
    <property type="match status" value="1"/>
</dbReference>
<comment type="caution">
    <text evidence="4">The sequence shown here is derived from an EMBL/GenBank/DDBJ whole genome shotgun (WGS) entry which is preliminary data.</text>
</comment>
<dbReference type="SUPFAM" id="SSF54211">
    <property type="entry name" value="Ribosomal protein S5 domain 2-like"/>
    <property type="match status" value="1"/>
</dbReference>
<keyword evidence="2" id="KW-0812">Transmembrane</keyword>
<keyword evidence="2" id="KW-0472">Membrane</keyword>
<feature type="active site" evidence="1">
    <location>
        <position position="258"/>
    </location>
</feature>
<feature type="active site" evidence="1">
    <location>
        <position position="303"/>
    </location>
</feature>
<evidence type="ECO:0000256" key="2">
    <source>
        <dbReference type="SAM" id="Phobius"/>
    </source>
</evidence>
<dbReference type="InterPro" id="IPR027065">
    <property type="entry name" value="Lon_Prtase"/>
</dbReference>
<protein>
    <recommendedName>
        <fullName evidence="1">endopeptidase La</fullName>
        <ecNumber evidence="1">3.4.21.53</ecNumber>
    </recommendedName>
</protein>
<keyword evidence="5" id="KW-1185">Reference proteome</keyword>
<keyword evidence="1" id="KW-0378">Hydrolase</keyword>
<evidence type="ECO:0000256" key="1">
    <source>
        <dbReference type="PROSITE-ProRule" id="PRU01122"/>
    </source>
</evidence>
<dbReference type="InterPro" id="IPR020568">
    <property type="entry name" value="Ribosomal_Su5_D2-typ_SF"/>
</dbReference>
<sequence>MRSREDLVPTPPRVLLGGVVAIAFGALMLWQTFMPTTYLYQKPGPALSVTELDGAPVIELTNTDAPTFPSETDLLLTTVSTFGNPEESVLGAAAVQAFLDNNKNLIPIRALYDSAVTTEEVRSSSAAMMAASQVDAVLAGYGAAGIDIPVTLTVVGFAEGSDADGPLRADDEIVALREAGEDPFEPRTFPELREYLAGIPAGTDLTVTVSRDGAAVDATFATIPAEDGSSLLGISVISEPAADAPGAEIALENIGGPSAGQMFALEIYDQLTEGSIGGDNTIAGTGTVSSDGDIGPIGGIEHKLVGARNAGADYFLAPVENCDEVIGNEVEGLQIIAVDTLDDSLAALDAIKAGDTADLPTCG</sequence>
<name>A0ABS2TIT2_9ACTO</name>
<proteinExistence type="inferred from homology"/>
<dbReference type="EMBL" id="JAFFJS010000004">
    <property type="protein sequence ID" value="MBM9433451.1"/>
    <property type="molecule type" value="Genomic_DNA"/>
</dbReference>
<reference evidence="5" key="1">
    <citation type="submission" date="2021-02" db="EMBL/GenBank/DDBJ databases">
        <title>Leucobacter sp. CX169.</title>
        <authorList>
            <person name="Cheng Y."/>
        </authorList>
    </citation>
    <scope>NUCLEOTIDE SEQUENCE [LARGE SCALE GENOMIC DNA]</scope>
    <source>
        <strain evidence="5">JY899</strain>
    </source>
</reference>
<keyword evidence="1" id="KW-0645">Protease</keyword>
<organism evidence="4 5">
    <name type="scientific">Flaviflexus equikiangi</name>
    <dbReference type="NCBI Taxonomy" id="2758573"/>
    <lineage>
        <taxon>Bacteria</taxon>
        <taxon>Bacillati</taxon>
        <taxon>Actinomycetota</taxon>
        <taxon>Actinomycetes</taxon>
        <taxon>Actinomycetales</taxon>
        <taxon>Actinomycetaceae</taxon>
        <taxon>Flaviflexus</taxon>
    </lineage>
</organism>
<keyword evidence="1" id="KW-0720">Serine protease</keyword>
<dbReference type="Proteomes" id="UP000705983">
    <property type="component" value="Unassembled WGS sequence"/>
</dbReference>
<dbReference type="InterPro" id="IPR036034">
    <property type="entry name" value="PDZ_sf"/>
</dbReference>
<evidence type="ECO:0000313" key="5">
    <source>
        <dbReference type="Proteomes" id="UP000705983"/>
    </source>
</evidence>
<evidence type="ECO:0000313" key="4">
    <source>
        <dbReference type="EMBL" id="MBM9433451.1"/>
    </source>
</evidence>
<dbReference type="InterPro" id="IPR008269">
    <property type="entry name" value="Lon_proteolytic"/>
</dbReference>
<dbReference type="RefSeq" id="WP_204736315.1">
    <property type="nucleotide sequence ID" value="NZ_JACEXG010000004.1"/>
</dbReference>